<dbReference type="EMBL" id="CVRI01000020">
    <property type="protein sequence ID" value="CRK91024.1"/>
    <property type="molecule type" value="Genomic_DNA"/>
</dbReference>
<gene>
    <name evidence="1" type="ORF">CLUMA_CG004712</name>
</gene>
<sequence>MSLQMEKNFVSSHDCCFPQITILLRQFLNLFPSTLRNKLFLAMWICIECFIRIEFLSSKMHLQDKKKEKLQSTLHILFQSRCILDKALKCIQVEKAITEVPSWFMYLINLKLI</sequence>
<evidence type="ECO:0000313" key="2">
    <source>
        <dbReference type="Proteomes" id="UP000183832"/>
    </source>
</evidence>
<protein>
    <submittedName>
        <fullName evidence="1">CLUMA_CG004712, isoform A</fullName>
    </submittedName>
</protein>
<evidence type="ECO:0000313" key="1">
    <source>
        <dbReference type="EMBL" id="CRK91024.1"/>
    </source>
</evidence>
<dbReference type="Proteomes" id="UP000183832">
    <property type="component" value="Unassembled WGS sequence"/>
</dbReference>
<keyword evidence="2" id="KW-1185">Reference proteome</keyword>
<dbReference type="AlphaFoldDB" id="A0A1J1HSH0"/>
<name>A0A1J1HSH0_9DIPT</name>
<accession>A0A1J1HSH0</accession>
<proteinExistence type="predicted"/>
<organism evidence="1 2">
    <name type="scientific">Clunio marinus</name>
    <dbReference type="NCBI Taxonomy" id="568069"/>
    <lineage>
        <taxon>Eukaryota</taxon>
        <taxon>Metazoa</taxon>
        <taxon>Ecdysozoa</taxon>
        <taxon>Arthropoda</taxon>
        <taxon>Hexapoda</taxon>
        <taxon>Insecta</taxon>
        <taxon>Pterygota</taxon>
        <taxon>Neoptera</taxon>
        <taxon>Endopterygota</taxon>
        <taxon>Diptera</taxon>
        <taxon>Nematocera</taxon>
        <taxon>Chironomoidea</taxon>
        <taxon>Chironomidae</taxon>
        <taxon>Clunio</taxon>
    </lineage>
</organism>
<reference evidence="1 2" key="1">
    <citation type="submission" date="2015-04" db="EMBL/GenBank/DDBJ databases">
        <authorList>
            <person name="Syromyatnikov M.Y."/>
            <person name="Popov V.N."/>
        </authorList>
    </citation>
    <scope>NUCLEOTIDE SEQUENCE [LARGE SCALE GENOMIC DNA]</scope>
</reference>